<evidence type="ECO:0000313" key="2">
    <source>
        <dbReference type="EMBL" id="MDS0282219.1"/>
    </source>
</evidence>
<dbReference type="EMBL" id="JAMQOS010000002">
    <property type="protein sequence ID" value="MDS0282219.1"/>
    <property type="molecule type" value="Genomic_DNA"/>
</dbReference>
<keyword evidence="1" id="KW-0812">Transmembrane</keyword>
<keyword evidence="1" id="KW-1133">Transmembrane helix</keyword>
<feature type="transmembrane region" description="Helical" evidence="1">
    <location>
        <begin position="46"/>
        <end position="64"/>
    </location>
</feature>
<reference evidence="2 3" key="1">
    <citation type="submission" date="2022-06" db="EMBL/GenBank/DDBJ databases">
        <title>Halomicroarcula sp. a new haloarchaeum isolate from saline soil.</title>
        <authorList>
            <person name="Strakova D."/>
            <person name="Galisteo C."/>
            <person name="Sanchez-Porro C."/>
            <person name="Ventosa A."/>
        </authorList>
    </citation>
    <scope>NUCLEOTIDE SEQUENCE [LARGE SCALE GENOMIC DNA]</scope>
    <source>
        <strain evidence="2 3">S3CR25-11</strain>
    </source>
</reference>
<comment type="caution">
    <text evidence="2">The sequence shown here is derived from an EMBL/GenBank/DDBJ whole genome shotgun (WGS) entry which is preliminary data.</text>
</comment>
<organism evidence="2 3">
    <name type="scientific">Haloarcula onubensis</name>
    <dbReference type="NCBI Taxonomy" id="2950539"/>
    <lineage>
        <taxon>Archaea</taxon>
        <taxon>Methanobacteriati</taxon>
        <taxon>Methanobacteriota</taxon>
        <taxon>Stenosarchaea group</taxon>
        <taxon>Halobacteria</taxon>
        <taxon>Halobacteriales</taxon>
        <taxon>Haloarculaceae</taxon>
        <taxon>Haloarcula</taxon>
    </lineage>
</organism>
<name>A0ABU2FN92_9EURY</name>
<evidence type="ECO:0000313" key="3">
    <source>
        <dbReference type="Proteomes" id="UP001268864"/>
    </source>
</evidence>
<sequence length="71" mass="7418">MTSTDDSEFVPVNRSVASVQKLASVALCLVAVGLSAYAALNEVWSFSALFLLGLALAVQSYRAVDDPTPGL</sequence>
<dbReference type="Proteomes" id="UP001268864">
    <property type="component" value="Unassembled WGS sequence"/>
</dbReference>
<protein>
    <submittedName>
        <fullName evidence="2">Uncharacterized protein</fullName>
    </submittedName>
</protein>
<feature type="transmembrane region" description="Helical" evidence="1">
    <location>
        <begin position="22"/>
        <end position="40"/>
    </location>
</feature>
<evidence type="ECO:0000256" key="1">
    <source>
        <dbReference type="SAM" id="Phobius"/>
    </source>
</evidence>
<keyword evidence="1" id="KW-0472">Membrane</keyword>
<keyword evidence="3" id="KW-1185">Reference proteome</keyword>
<dbReference type="RefSeq" id="WP_310900048.1">
    <property type="nucleotide sequence ID" value="NZ_JAMQOS010000002.1"/>
</dbReference>
<gene>
    <name evidence="2" type="ORF">NDI86_08785</name>
</gene>
<proteinExistence type="predicted"/>
<accession>A0ABU2FN92</accession>